<keyword evidence="2" id="KW-1185">Reference proteome</keyword>
<evidence type="ECO:0000313" key="2">
    <source>
        <dbReference type="Proteomes" id="UP001458880"/>
    </source>
</evidence>
<protein>
    <submittedName>
        <fullName evidence="1">Uncharacterized protein</fullName>
    </submittedName>
</protein>
<dbReference type="AlphaFoldDB" id="A0AAW1L5G6"/>
<evidence type="ECO:0000313" key="1">
    <source>
        <dbReference type="EMBL" id="KAK9728832.1"/>
    </source>
</evidence>
<gene>
    <name evidence="1" type="ORF">QE152_g17006</name>
</gene>
<organism evidence="1 2">
    <name type="scientific">Popillia japonica</name>
    <name type="common">Japanese beetle</name>
    <dbReference type="NCBI Taxonomy" id="7064"/>
    <lineage>
        <taxon>Eukaryota</taxon>
        <taxon>Metazoa</taxon>
        <taxon>Ecdysozoa</taxon>
        <taxon>Arthropoda</taxon>
        <taxon>Hexapoda</taxon>
        <taxon>Insecta</taxon>
        <taxon>Pterygota</taxon>
        <taxon>Neoptera</taxon>
        <taxon>Endopterygota</taxon>
        <taxon>Coleoptera</taxon>
        <taxon>Polyphaga</taxon>
        <taxon>Scarabaeiformia</taxon>
        <taxon>Scarabaeidae</taxon>
        <taxon>Rutelinae</taxon>
        <taxon>Popillia</taxon>
    </lineage>
</organism>
<reference evidence="1 2" key="1">
    <citation type="journal article" date="2024" name="BMC Genomics">
        <title>De novo assembly and annotation of Popillia japonica's genome with initial clues to its potential as an invasive pest.</title>
        <authorList>
            <person name="Cucini C."/>
            <person name="Boschi S."/>
            <person name="Funari R."/>
            <person name="Cardaioli E."/>
            <person name="Iannotti N."/>
            <person name="Marturano G."/>
            <person name="Paoli F."/>
            <person name="Bruttini M."/>
            <person name="Carapelli A."/>
            <person name="Frati F."/>
            <person name="Nardi F."/>
        </authorList>
    </citation>
    <scope>NUCLEOTIDE SEQUENCE [LARGE SCALE GENOMIC DNA]</scope>
    <source>
        <strain evidence="1">DMR45628</strain>
    </source>
</reference>
<comment type="caution">
    <text evidence="1">The sequence shown here is derived from an EMBL/GenBank/DDBJ whole genome shotgun (WGS) entry which is preliminary data.</text>
</comment>
<proteinExistence type="predicted"/>
<sequence>MGTCNIVGSEQKKHIQDGMNSAPPSFDEVRMKGIVEVLFLRHPERDPEVETAYTGEVPILSEEGLLQAADLIQGREAILGRMESRLR</sequence>
<name>A0AAW1L5G6_POPJA</name>
<dbReference type="EMBL" id="JASPKY010000166">
    <property type="protein sequence ID" value="KAK9728832.1"/>
    <property type="molecule type" value="Genomic_DNA"/>
</dbReference>
<accession>A0AAW1L5G6</accession>
<dbReference type="Proteomes" id="UP001458880">
    <property type="component" value="Unassembled WGS sequence"/>
</dbReference>